<dbReference type="RefSeq" id="WP_174471005.1">
    <property type="nucleotide sequence ID" value="NZ_JAGINN010000002.1"/>
</dbReference>
<protein>
    <submittedName>
        <fullName evidence="1">Uncharacterized protein</fullName>
    </submittedName>
</protein>
<gene>
    <name evidence="1" type="ORF">GBZ48_10515</name>
</gene>
<comment type="caution">
    <text evidence="1">The sequence shown here is derived from an EMBL/GenBank/DDBJ whole genome shotgun (WGS) entry which is preliminary data.</text>
</comment>
<dbReference type="EMBL" id="WHOS01000011">
    <property type="protein sequence ID" value="NUA99725.1"/>
    <property type="molecule type" value="Genomic_DNA"/>
</dbReference>
<organism evidence="1 2">
    <name type="scientific">Azospirillum melinis</name>
    <dbReference type="NCBI Taxonomy" id="328839"/>
    <lineage>
        <taxon>Bacteria</taxon>
        <taxon>Pseudomonadati</taxon>
        <taxon>Pseudomonadota</taxon>
        <taxon>Alphaproteobacteria</taxon>
        <taxon>Rhodospirillales</taxon>
        <taxon>Azospirillaceae</taxon>
        <taxon>Azospirillum</taxon>
    </lineage>
</organism>
<keyword evidence="2" id="KW-1185">Reference proteome</keyword>
<reference evidence="1 2" key="1">
    <citation type="submission" date="2019-10" db="EMBL/GenBank/DDBJ databases">
        <title>Genome sequence of Azospirillum melinis.</title>
        <authorList>
            <person name="Ambrosini A."/>
            <person name="Sant'Anna F.H."/>
            <person name="Cassan F.D."/>
            <person name="Souza E.M."/>
            <person name="Passaglia L.M.P."/>
        </authorList>
    </citation>
    <scope>NUCLEOTIDE SEQUENCE [LARGE SCALE GENOMIC DNA]</scope>
    <source>
        <strain evidence="1 2">TMCY0552</strain>
    </source>
</reference>
<sequence length="97" mass="10490">MALLSDMQFHDVVGIREAACPSIVAGFECLVSLVRAQRRLGALKANLLTVGKPYGVGDTLRSSFAEVYRRNDVHSVLQTGAIAQISINTYKPKSLGK</sequence>
<evidence type="ECO:0000313" key="2">
    <source>
        <dbReference type="Proteomes" id="UP000605086"/>
    </source>
</evidence>
<name>A0ABX2KEA0_9PROT</name>
<dbReference type="Proteomes" id="UP000605086">
    <property type="component" value="Unassembled WGS sequence"/>
</dbReference>
<accession>A0ABX2KEA0</accession>
<evidence type="ECO:0000313" key="1">
    <source>
        <dbReference type="EMBL" id="NUA99725.1"/>
    </source>
</evidence>
<proteinExistence type="predicted"/>